<dbReference type="AlphaFoldDB" id="A0A7J5AQ72"/>
<dbReference type="GO" id="GO:0008233">
    <property type="term" value="F:peptidase activity"/>
    <property type="evidence" value="ECO:0007669"/>
    <property type="project" value="TreeGrafter"/>
</dbReference>
<proteinExistence type="predicted"/>
<feature type="signal peptide" evidence="1">
    <location>
        <begin position="1"/>
        <end position="20"/>
    </location>
</feature>
<evidence type="ECO:0000313" key="4">
    <source>
        <dbReference type="Proteomes" id="UP000467305"/>
    </source>
</evidence>
<dbReference type="EMBL" id="WAAU01000008">
    <property type="protein sequence ID" value="KAB1159707.1"/>
    <property type="molecule type" value="Genomic_DNA"/>
</dbReference>
<feature type="chain" id="PRO_5029848825" evidence="1">
    <location>
        <begin position="21"/>
        <end position="351"/>
    </location>
</feature>
<organism evidence="3 4">
    <name type="scientific">Tenacibaculum aiptasiae</name>
    <dbReference type="NCBI Taxonomy" id="426481"/>
    <lineage>
        <taxon>Bacteria</taxon>
        <taxon>Pseudomonadati</taxon>
        <taxon>Bacteroidota</taxon>
        <taxon>Flavobacteriia</taxon>
        <taxon>Flavobacteriales</taxon>
        <taxon>Flavobacteriaceae</taxon>
        <taxon>Tenacibaculum</taxon>
    </lineage>
</organism>
<dbReference type="InterPro" id="IPR012338">
    <property type="entry name" value="Beta-lactam/transpept-like"/>
</dbReference>
<dbReference type="OrthoDB" id="9793489at2"/>
<dbReference type="Pfam" id="PF00144">
    <property type="entry name" value="Beta-lactamase"/>
    <property type="match status" value="1"/>
</dbReference>
<dbReference type="Gene3D" id="3.40.710.10">
    <property type="entry name" value="DD-peptidase/beta-lactamase superfamily"/>
    <property type="match status" value="1"/>
</dbReference>
<evidence type="ECO:0000256" key="1">
    <source>
        <dbReference type="SAM" id="SignalP"/>
    </source>
</evidence>
<accession>A0A7J5AQ72</accession>
<dbReference type="Proteomes" id="UP000467305">
    <property type="component" value="Unassembled WGS sequence"/>
</dbReference>
<keyword evidence="4" id="KW-1185">Reference proteome</keyword>
<comment type="caution">
    <text evidence="3">The sequence shown here is derived from an EMBL/GenBank/DDBJ whole genome shotgun (WGS) entry which is preliminary data.</text>
</comment>
<dbReference type="GO" id="GO:0019216">
    <property type="term" value="P:regulation of lipid metabolic process"/>
    <property type="evidence" value="ECO:0007669"/>
    <property type="project" value="TreeGrafter"/>
</dbReference>
<dbReference type="GO" id="GO:0006508">
    <property type="term" value="P:proteolysis"/>
    <property type="evidence" value="ECO:0007669"/>
    <property type="project" value="TreeGrafter"/>
</dbReference>
<reference evidence="3 4" key="1">
    <citation type="submission" date="2019-09" db="EMBL/GenBank/DDBJ databases">
        <authorList>
            <person name="Cao W.R."/>
        </authorList>
    </citation>
    <scope>NUCLEOTIDE SEQUENCE [LARGE SCALE GENOMIC DNA]</scope>
    <source>
        <strain evidence="4">a4</strain>
    </source>
</reference>
<dbReference type="RefSeq" id="WP_150898953.1">
    <property type="nucleotide sequence ID" value="NZ_WAAU01000008.1"/>
</dbReference>
<name>A0A7J5AQ72_9FLAO</name>
<sequence length="351" mass="39478">MKTRINLLSLFLCFTILSNAQFKEEAILLTQNFMEEQKIPGLSISVSKKGKIIWSEGFGYSDLSSKIKVSPKNTQFRIASISKTLTAVALAKLIDDNKLNLNNSLYTYVPDFPKKDYDFTIRQIAGHTAGIRHYKGSEFLINDKMSIVEGLDIFKESDLLFKPGTDFKYSTYGWNLLSVVIQNASNKDFFDFMNDEVFVPLKMTKTILDESDKENINRTQFYLKRRGKIVIGPKVSNEFKAAGGGFLSTSEDLILFGNEFINPQIITKNSLAKLTTSNKTNNGKKTNYGIGISVRKTKNNTTKLSHSGGGIGASSMLLIYPEEEIVISILTNLSRVKMRDYIKGLENIFIQ</sequence>
<keyword evidence="1" id="KW-0732">Signal</keyword>
<dbReference type="SUPFAM" id="SSF56601">
    <property type="entry name" value="beta-lactamase/transpeptidase-like"/>
    <property type="match status" value="1"/>
</dbReference>
<gene>
    <name evidence="3" type="ORF">F7018_05200</name>
</gene>
<dbReference type="PANTHER" id="PTHR46520:SF1">
    <property type="entry name" value="SERINE BETA-LACTAMASE-LIKE PROTEIN LACTB, MITOCHONDRIAL"/>
    <property type="match status" value="1"/>
</dbReference>
<dbReference type="PANTHER" id="PTHR46520">
    <property type="entry name" value="SERINE BETA-LACTAMASE-LIKE PROTEIN LACTB, MITOCHONDRIAL"/>
    <property type="match status" value="1"/>
</dbReference>
<evidence type="ECO:0000259" key="2">
    <source>
        <dbReference type="Pfam" id="PF00144"/>
    </source>
</evidence>
<dbReference type="InterPro" id="IPR001466">
    <property type="entry name" value="Beta-lactam-related"/>
</dbReference>
<feature type="domain" description="Beta-lactamase-related" evidence="2">
    <location>
        <begin position="30"/>
        <end position="335"/>
    </location>
</feature>
<protein>
    <submittedName>
        <fullName evidence="3">Beta-lactamase family protein</fullName>
    </submittedName>
</protein>
<dbReference type="InterPro" id="IPR052794">
    <property type="entry name" value="Mito_Ser_Protease_LACTB"/>
</dbReference>
<evidence type="ECO:0000313" key="3">
    <source>
        <dbReference type="EMBL" id="KAB1159707.1"/>
    </source>
</evidence>